<evidence type="ECO:0000259" key="1">
    <source>
        <dbReference type="PROSITE" id="PS51186"/>
    </source>
</evidence>
<keyword evidence="2" id="KW-0808">Transferase</keyword>
<dbReference type="EMBL" id="UHDO01000001">
    <property type="protein sequence ID" value="SUM43236.1"/>
    <property type="molecule type" value="Genomic_DNA"/>
</dbReference>
<keyword evidence="5" id="KW-1185">Reference proteome</keyword>
<dbReference type="SUPFAM" id="SSF55729">
    <property type="entry name" value="Acyl-CoA N-acyltransferases (Nat)"/>
    <property type="match status" value="1"/>
</dbReference>
<dbReference type="RefSeq" id="WP_103297679.1">
    <property type="nucleotide sequence ID" value="NZ_PPQT01000030.1"/>
</dbReference>
<dbReference type="EMBL" id="SRLS01000002">
    <property type="protein sequence ID" value="TGE19079.1"/>
    <property type="molecule type" value="Genomic_DNA"/>
</dbReference>
<feature type="domain" description="N-acetyltransferase" evidence="1">
    <location>
        <begin position="150"/>
        <end position="291"/>
    </location>
</feature>
<evidence type="ECO:0000313" key="2">
    <source>
        <dbReference type="EMBL" id="SUM43236.1"/>
    </source>
</evidence>
<dbReference type="CDD" id="cd04301">
    <property type="entry name" value="NAT_SF"/>
    <property type="match status" value="1"/>
</dbReference>
<dbReference type="InterPro" id="IPR016181">
    <property type="entry name" value="Acyl_CoA_acyltransferase"/>
</dbReference>
<dbReference type="Gene3D" id="3.40.630.30">
    <property type="match status" value="1"/>
</dbReference>
<reference evidence="2 4" key="1">
    <citation type="submission" date="2018-06" db="EMBL/GenBank/DDBJ databases">
        <authorList>
            <consortium name="Pathogen Informatics"/>
            <person name="Doyle S."/>
        </authorList>
    </citation>
    <scope>NUCLEOTIDE SEQUENCE [LARGE SCALE GENOMIC DNA]</scope>
    <source>
        <strain evidence="2 4">NCTC13830</strain>
    </source>
</reference>
<dbReference type="Proteomes" id="UP000297598">
    <property type="component" value="Unassembled WGS sequence"/>
</dbReference>
<dbReference type="OrthoDB" id="2417302at2"/>
<evidence type="ECO:0000313" key="4">
    <source>
        <dbReference type="Proteomes" id="UP000254047"/>
    </source>
</evidence>
<dbReference type="AlphaFoldDB" id="A0A380FYA5"/>
<protein>
    <submittedName>
        <fullName evidence="3">GNAT family N-acetyltransferase</fullName>
    </submittedName>
    <submittedName>
        <fullName evidence="2">GNAT family acetyltransferase</fullName>
    </submittedName>
</protein>
<proteinExistence type="predicted"/>
<dbReference type="PROSITE" id="PS51186">
    <property type="entry name" value="GNAT"/>
    <property type="match status" value="1"/>
</dbReference>
<evidence type="ECO:0000313" key="5">
    <source>
        <dbReference type="Proteomes" id="UP000297598"/>
    </source>
</evidence>
<dbReference type="Proteomes" id="UP000254047">
    <property type="component" value="Unassembled WGS sequence"/>
</dbReference>
<evidence type="ECO:0000313" key="3">
    <source>
        <dbReference type="EMBL" id="TGE19079.1"/>
    </source>
</evidence>
<reference evidence="3 5" key="2">
    <citation type="submission" date="2019-04" db="EMBL/GenBank/DDBJ databases">
        <title>Genomic characterization of Staphylococcus petrasii strains.</title>
        <authorList>
            <person name="Vrbovska V."/>
            <person name="Kovarovic V."/>
            <person name="Maslanova I."/>
            <person name="Indrakova A."/>
            <person name="Petras P."/>
            <person name="Sedo O."/>
            <person name="Svec P."/>
            <person name="Fisarova L."/>
            <person name="Sedlacek I."/>
            <person name="Doskar J."/>
            <person name="Pantucek R."/>
        </authorList>
    </citation>
    <scope>NUCLEOTIDE SEQUENCE [LARGE SCALE GENOMIC DNA]</scope>
    <source>
        <strain evidence="3 5">P5404</strain>
    </source>
</reference>
<dbReference type="Pfam" id="PF00583">
    <property type="entry name" value="Acetyltransf_1"/>
    <property type="match status" value="1"/>
</dbReference>
<dbReference type="PANTHER" id="PTHR43415">
    <property type="entry name" value="SPERMIDINE N(1)-ACETYLTRANSFERASE"/>
    <property type="match status" value="1"/>
</dbReference>
<organism evidence="2 4">
    <name type="scientific">Staphylococcus petrasii</name>
    <dbReference type="NCBI Taxonomy" id="1276936"/>
    <lineage>
        <taxon>Bacteria</taxon>
        <taxon>Bacillati</taxon>
        <taxon>Bacillota</taxon>
        <taxon>Bacilli</taxon>
        <taxon>Bacillales</taxon>
        <taxon>Staphylococcaceae</taxon>
        <taxon>Staphylococcus</taxon>
    </lineage>
</organism>
<name>A0A380FYA5_9STAP</name>
<dbReference type="PANTHER" id="PTHR43415:SF6">
    <property type="entry name" value="SPERMIDINE N(1)-ACETYLTRANSFERASE"/>
    <property type="match status" value="1"/>
</dbReference>
<dbReference type="InterPro" id="IPR000182">
    <property type="entry name" value="GNAT_dom"/>
</dbReference>
<sequence length="291" mass="33835">MDIVKLSDLNQILSFLETSSNEFASYIYKLPTNQDEMKDLLEQSLTSPGIYSLSENDTINALITAIEYEENKFKVVGPFVNSEVSFNQSDYHSLFNALRDSQDNEAVFNFSYNECVQTSKPLMKDIDASYNFTDYYLNVASPIQQSDHLQNIIEYQPGFQRAFTKLHQQTFKHSVLSAQEIVNSLDENNHLFLFVSEGLLKGYLYLQVFPQTSVAEIRYFSSHTDYRLMGIAFDLLSFAIDYAFNHYELEKVYFKIRSKNATLVERFNELGFEIDTEYKKYKYLSSTPHLQ</sequence>
<accession>A0A380FYA5</accession>
<gene>
    <name evidence="3" type="ORF">BJR09_01500</name>
    <name evidence="2" type="ORF">NCTC13830_00762</name>
</gene>
<dbReference type="GO" id="GO:0004145">
    <property type="term" value="F:diamine N-acetyltransferase activity"/>
    <property type="evidence" value="ECO:0007669"/>
    <property type="project" value="TreeGrafter"/>
</dbReference>